<feature type="compositionally biased region" description="Low complexity" evidence="8">
    <location>
        <begin position="177"/>
        <end position="186"/>
    </location>
</feature>
<dbReference type="Pfam" id="PF00005">
    <property type="entry name" value="ABC_tran"/>
    <property type="match status" value="1"/>
</dbReference>
<keyword evidence="5" id="KW-0547">Nucleotide-binding</keyword>
<dbReference type="GO" id="GO:0005524">
    <property type="term" value="F:ATP binding"/>
    <property type="evidence" value="ECO:0007669"/>
    <property type="project" value="UniProtKB-KW"/>
</dbReference>
<dbReference type="Proteomes" id="UP001054811">
    <property type="component" value="Chromosome"/>
</dbReference>
<organism evidence="10 11">
    <name type="scientific">Microbacterium elymi</name>
    <dbReference type="NCBI Taxonomy" id="2909587"/>
    <lineage>
        <taxon>Bacteria</taxon>
        <taxon>Bacillati</taxon>
        <taxon>Actinomycetota</taxon>
        <taxon>Actinomycetes</taxon>
        <taxon>Micrococcales</taxon>
        <taxon>Microbacteriaceae</taxon>
        <taxon>Microbacterium</taxon>
    </lineage>
</organism>
<protein>
    <submittedName>
        <fullName evidence="10">ATP-binding cassette domain-containing protein</fullName>
    </submittedName>
</protein>
<sequence>MFDSSLTVGRGEAVGLVGESGSGKTLTVRAVAGILPEGFTTRGAIRIDGRDIDTMSGRDLRDLRARRIGMIFQTPRAHLNPLRTIGDFMTEALVHVAGATPKVATRRAIELLDEVGINDPGRRMRQHPAELSGGLLRAGDDRGHPGDGSGDPARGRDHDSARRHHPGGGDGGDRGAARASRSVAAVHHPRPGAGGSRV</sequence>
<comment type="subcellular location">
    <subcellularLocation>
        <location evidence="1">Cell membrane</location>
        <topology evidence="1">Peripheral membrane protein</topology>
    </subcellularLocation>
</comment>
<evidence type="ECO:0000256" key="6">
    <source>
        <dbReference type="ARBA" id="ARBA00022840"/>
    </source>
</evidence>
<evidence type="ECO:0000256" key="7">
    <source>
        <dbReference type="ARBA" id="ARBA00023136"/>
    </source>
</evidence>
<evidence type="ECO:0000256" key="1">
    <source>
        <dbReference type="ARBA" id="ARBA00004202"/>
    </source>
</evidence>
<evidence type="ECO:0000259" key="9">
    <source>
        <dbReference type="SMART" id="SM00382"/>
    </source>
</evidence>
<accession>A0ABY5NLG3</accession>
<evidence type="ECO:0000313" key="10">
    <source>
        <dbReference type="EMBL" id="UUT35978.1"/>
    </source>
</evidence>
<gene>
    <name evidence="10" type="ORF">L2X98_22955</name>
</gene>
<dbReference type="InterPro" id="IPR050388">
    <property type="entry name" value="ABC_Ni/Peptide_Import"/>
</dbReference>
<dbReference type="PANTHER" id="PTHR43297:SF2">
    <property type="entry name" value="DIPEPTIDE TRANSPORT ATP-BINDING PROTEIN DPPD"/>
    <property type="match status" value="1"/>
</dbReference>
<name>A0ABY5NLG3_9MICO</name>
<dbReference type="RefSeq" id="WP_259612626.1">
    <property type="nucleotide sequence ID" value="NZ_CP091139.2"/>
</dbReference>
<dbReference type="PANTHER" id="PTHR43297">
    <property type="entry name" value="OLIGOPEPTIDE TRANSPORT ATP-BINDING PROTEIN APPD"/>
    <property type="match status" value="1"/>
</dbReference>
<dbReference type="InterPro" id="IPR003593">
    <property type="entry name" value="AAA+_ATPase"/>
</dbReference>
<keyword evidence="3" id="KW-0813">Transport</keyword>
<dbReference type="SMART" id="SM00382">
    <property type="entry name" value="AAA"/>
    <property type="match status" value="1"/>
</dbReference>
<feature type="region of interest" description="Disordered" evidence="8">
    <location>
        <begin position="133"/>
        <end position="198"/>
    </location>
</feature>
<keyword evidence="11" id="KW-1185">Reference proteome</keyword>
<proteinExistence type="inferred from homology"/>
<evidence type="ECO:0000256" key="8">
    <source>
        <dbReference type="SAM" id="MobiDB-lite"/>
    </source>
</evidence>
<reference evidence="10" key="1">
    <citation type="submission" date="2022-01" db="EMBL/GenBank/DDBJ databases">
        <title>Microbacterium eymi and Microbacterium rhizovicinus sp. nov., isolated from the rhizospheric soil of Elymus tsukushiensis, a plant native to the Dokdo Islands, Republic of Korea.</title>
        <authorList>
            <person name="Hwang Y.J."/>
        </authorList>
    </citation>
    <scope>NUCLEOTIDE SEQUENCE</scope>
    <source>
        <strain evidence="10">KUDC0405</strain>
    </source>
</reference>
<keyword evidence="4" id="KW-1003">Cell membrane</keyword>
<evidence type="ECO:0000256" key="3">
    <source>
        <dbReference type="ARBA" id="ARBA00022448"/>
    </source>
</evidence>
<keyword evidence="6 10" id="KW-0067">ATP-binding</keyword>
<evidence type="ECO:0000256" key="2">
    <source>
        <dbReference type="ARBA" id="ARBA00005417"/>
    </source>
</evidence>
<evidence type="ECO:0000256" key="5">
    <source>
        <dbReference type="ARBA" id="ARBA00022741"/>
    </source>
</evidence>
<evidence type="ECO:0000313" key="11">
    <source>
        <dbReference type="Proteomes" id="UP001054811"/>
    </source>
</evidence>
<dbReference type="SUPFAM" id="SSF52540">
    <property type="entry name" value="P-loop containing nucleoside triphosphate hydrolases"/>
    <property type="match status" value="1"/>
</dbReference>
<evidence type="ECO:0000256" key="4">
    <source>
        <dbReference type="ARBA" id="ARBA00022475"/>
    </source>
</evidence>
<dbReference type="InterPro" id="IPR027417">
    <property type="entry name" value="P-loop_NTPase"/>
</dbReference>
<dbReference type="Gene3D" id="3.40.50.300">
    <property type="entry name" value="P-loop containing nucleotide triphosphate hydrolases"/>
    <property type="match status" value="1"/>
</dbReference>
<comment type="similarity">
    <text evidence="2">Belongs to the ABC transporter superfamily.</text>
</comment>
<feature type="domain" description="AAA+ ATPase" evidence="9">
    <location>
        <begin position="10"/>
        <end position="190"/>
    </location>
</feature>
<dbReference type="EMBL" id="CP091139">
    <property type="protein sequence ID" value="UUT35978.1"/>
    <property type="molecule type" value="Genomic_DNA"/>
</dbReference>
<dbReference type="InterPro" id="IPR003439">
    <property type="entry name" value="ABC_transporter-like_ATP-bd"/>
</dbReference>
<keyword evidence="7" id="KW-0472">Membrane</keyword>